<keyword evidence="2" id="KW-1185">Reference proteome</keyword>
<evidence type="ECO:0000313" key="1">
    <source>
        <dbReference type="EMBL" id="PZX62354.1"/>
    </source>
</evidence>
<dbReference type="OrthoDB" id="950503at2"/>
<proteinExistence type="predicted"/>
<dbReference type="AlphaFoldDB" id="A0A2W7RPT1"/>
<protein>
    <submittedName>
        <fullName evidence="1">Uncharacterized protein</fullName>
    </submittedName>
</protein>
<dbReference type="RefSeq" id="WP_111295514.1">
    <property type="nucleotide sequence ID" value="NZ_QKZV01000005.1"/>
</dbReference>
<name>A0A2W7RPT1_9BACT</name>
<reference evidence="1 2" key="1">
    <citation type="submission" date="2018-06" db="EMBL/GenBank/DDBJ databases">
        <title>Genomic Encyclopedia of Archaeal and Bacterial Type Strains, Phase II (KMG-II): from individual species to whole genera.</title>
        <authorList>
            <person name="Goeker M."/>
        </authorList>
    </citation>
    <scope>NUCLEOTIDE SEQUENCE [LARGE SCALE GENOMIC DNA]</scope>
    <source>
        <strain evidence="1 2">DSM 23241</strain>
    </source>
</reference>
<sequence length="191" mass="21510">MKKIVAILLLGMLLFNWIGYRFLMDYFENRADIAFQEKLDDNQYNQNDLISIKVPAALPYGASSPKFERVNGEITVNGITYSYVKRRFYQDSLEVLCIPNFAKTGIKNARDAFAKLANDFVNSGSSKKDAGHQAHSVKPVVQDYTSPVAYSAQHPALQMTSVFAAYRQQAYQFILIKSLDKPPKSPLNTLA</sequence>
<dbReference type="EMBL" id="QKZV01000005">
    <property type="protein sequence ID" value="PZX62354.1"/>
    <property type="molecule type" value="Genomic_DNA"/>
</dbReference>
<evidence type="ECO:0000313" key="2">
    <source>
        <dbReference type="Proteomes" id="UP000249720"/>
    </source>
</evidence>
<comment type="caution">
    <text evidence="1">The sequence shown here is derived from an EMBL/GenBank/DDBJ whole genome shotgun (WGS) entry which is preliminary data.</text>
</comment>
<accession>A0A2W7RPT1</accession>
<gene>
    <name evidence="1" type="ORF">LX80_01836</name>
</gene>
<organism evidence="1 2">
    <name type="scientific">Hydrotalea sandarakina</name>
    <dbReference type="NCBI Taxonomy" id="1004304"/>
    <lineage>
        <taxon>Bacteria</taxon>
        <taxon>Pseudomonadati</taxon>
        <taxon>Bacteroidota</taxon>
        <taxon>Chitinophagia</taxon>
        <taxon>Chitinophagales</taxon>
        <taxon>Chitinophagaceae</taxon>
        <taxon>Hydrotalea</taxon>
    </lineage>
</organism>
<dbReference type="Proteomes" id="UP000249720">
    <property type="component" value="Unassembled WGS sequence"/>
</dbReference>